<gene>
    <name evidence="2" type="ORF">BCM31_02325</name>
</gene>
<reference evidence="2 3" key="1">
    <citation type="submission" date="2016-07" db="EMBL/GenBank/DDBJ databases">
        <title>Detection of Helicobacter winghamensis from caecal content of red fox (Vulpes vulpes).</title>
        <authorList>
            <person name="Zanoni R.G."/>
            <person name="Florio D."/>
            <person name="Caffara M."/>
            <person name="Renzi M."/>
            <person name="Parisi A."/>
            <person name="Pasquali F."/>
            <person name="Manfreda G."/>
        </authorList>
    </citation>
    <scope>NUCLEOTIDE SEQUENCE [LARGE SCALE GENOMIC DNA]</scope>
    <source>
        <strain evidence="2 3">295_13</strain>
    </source>
</reference>
<organism evidence="2 3">
    <name type="scientific">Helicobacter winghamensis</name>
    <dbReference type="NCBI Taxonomy" id="157268"/>
    <lineage>
        <taxon>Bacteria</taxon>
        <taxon>Pseudomonadati</taxon>
        <taxon>Campylobacterota</taxon>
        <taxon>Epsilonproteobacteria</taxon>
        <taxon>Campylobacterales</taxon>
        <taxon>Helicobacteraceae</taxon>
        <taxon>Helicobacter</taxon>
    </lineage>
</organism>
<keyword evidence="3" id="KW-1185">Reference proteome</keyword>
<feature type="chain" id="PRO_5014736230" description="SIMPL domain-containing protein" evidence="1">
    <location>
        <begin position="21"/>
        <end position="242"/>
    </location>
</feature>
<dbReference type="AlphaFoldDB" id="A0A2N3PIS0"/>
<sequence>MMRFFYLLFLCVVVSVSASAETLIKQRLNVVIDIEPKQYSSNLVVSGSKELQKLKSLSLENKNAIIKTFNGINDFLGSDSICKGGGFAISPSYYYKDGKKIQEGFETNFILYCEFVESQKQEYNTILEKIESEVSKNPFLMFTVPRVDLGVNKAEFQESDALLNVELLKLALEKAKEYGKLTKKKCSIKEITLGDIGDIDQITFKAESRLMQSSKNALEDIVLPSAKKEQKTLWGNAIFSCK</sequence>
<comment type="caution">
    <text evidence="2">The sequence shown here is derived from an EMBL/GenBank/DDBJ whole genome shotgun (WGS) entry which is preliminary data.</text>
</comment>
<dbReference type="STRING" id="556267.HWAG_00057"/>
<protein>
    <recommendedName>
        <fullName evidence="4">SIMPL domain-containing protein</fullName>
    </recommendedName>
</protein>
<evidence type="ECO:0000256" key="1">
    <source>
        <dbReference type="SAM" id="SignalP"/>
    </source>
</evidence>
<proteinExistence type="predicted"/>
<dbReference type="EMBL" id="MBPK01000040">
    <property type="protein sequence ID" value="PKT80818.1"/>
    <property type="molecule type" value="Genomic_DNA"/>
</dbReference>
<evidence type="ECO:0000313" key="2">
    <source>
        <dbReference type="EMBL" id="PKT80818.1"/>
    </source>
</evidence>
<accession>A0A2N3PIS0</accession>
<evidence type="ECO:0008006" key="4">
    <source>
        <dbReference type="Google" id="ProtNLM"/>
    </source>
</evidence>
<evidence type="ECO:0000313" key="3">
    <source>
        <dbReference type="Proteomes" id="UP000233350"/>
    </source>
</evidence>
<feature type="signal peptide" evidence="1">
    <location>
        <begin position="1"/>
        <end position="20"/>
    </location>
</feature>
<name>A0A2N3PIS0_9HELI</name>
<keyword evidence="1" id="KW-0732">Signal</keyword>
<dbReference type="Proteomes" id="UP000233350">
    <property type="component" value="Unassembled WGS sequence"/>
</dbReference>